<evidence type="ECO:0000313" key="5">
    <source>
        <dbReference type="Proteomes" id="UP000741863"/>
    </source>
</evidence>
<dbReference type="SUPFAM" id="SSF81901">
    <property type="entry name" value="HCP-like"/>
    <property type="match status" value="1"/>
</dbReference>
<dbReference type="InterPro" id="IPR011990">
    <property type="entry name" value="TPR-like_helical_dom_sf"/>
</dbReference>
<dbReference type="Pfam" id="PF00515">
    <property type="entry name" value="TPR_1"/>
    <property type="match status" value="1"/>
</dbReference>
<dbReference type="Gene3D" id="1.25.40.10">
    <property type="entry name" value="Tetratricopeptide repeat domain"/>
    <property type="match status" value="2"/>
</dbReference>
<dbReference type="SMART" id="SM00028">
    <property type="entry name" value="TPR"/>
    <property type="match status" value="6"/>
</dbReference>
<dbReference type="PROSITE" id="PS50293">
    <property type="entry name" value="TPR_REGION"/>
    <property type="match status" value="1"/>
</dbReference>
<dbReference type="Pfam" id="PF07719">
    <property type="entry name" value="TPR_2"/>
    <property type="match status" value="1"/>
</dbReference>
<feature type="repeat" description="TPR" evidence="3">
    <location>
        <begin position="140"/>
        <end position="173"/>
    </location>
</feature>
<accession>A0ABS2PEP4</accession>
<keyword evidence="1" id="KW-0677">Repeat</keyword>
<dbReference type="Pfam" id="PF13181">
    <property type="entry name" value="TPR_8"/>
    <property type="match status" value="1"/>
</dbReference>
<dbReference type="PANTHER" id="PTHR44943">
    <property type="entry name" value="CELLULOSE SYNTHASE OPERON PROTEIN C"/>
    <property type="match status" value="1"/>
</dbReference>
<feature type="repeat" description="TPR" evidence="3">
    <location>
        <begin position="37"/>
        <end position="70"/>
    </location>
</feature>
<gene>
    <name evidence="4" type="ORF">JOD17_003001</name>
</gene>
<evidence type="ECO:0000313" key="4">
    <source>
        <dbReference type="EMBL" id="MBM7633905.1"/>
    </source>
</evidence>
<dbReference type="PANTHER" id="PTHR44943:SF8">
    <property type="entry name" value="TPR REPEAT-CONTAINING PROTEIN MJ0263"/>
    <property type="match status" value="1"/>
</dbReference>
<comment type="caution">
    <text evidence="4">The sequence shown here is derived from an EMBL/GenBank/DDBJ whole genome shotgun (WGS) entry which is preliminary data.</text>
</comment>
<dbReference type="Pfam" id="PF13432">
    <property type="entry name" value="TPR_16"/>
    <property type="match status" value="1"/>
</dbReference>
<keyword evidence="5" id="KW-1185">Reference proteome</keyword>
<dbReference type="Proteomes" id="UP000741863">
    <property type="component" value="Unassembled WGS sequence"/>
</dbReference>
<feature type="repeat" description="TPR" evidence="3">
    <location>
        <begin position="174"/>
        <end position="207"/>
    </location>
</feature>
<name>A0ABS2PEP4_9BACL</name>
<keyword evidence="2 3" id="KW-0802">TPR repeat</keyword>
<feature type="repeat" description="TPR" evidence="3">
    <location>
        <begin position="106"/>
        <end position="139"/>
    </location>
</feature>
<sequence>MSKSAFQKATDYMSQGEDELALEQFHLALENEEGDRAAIYTNLGTLLLAANEYEDALKCYQRAIQLDEKHASAYYGAGNVCYHVDKFQEAIAFYKQAITSGLNDDQSVHFMIGLSYYQEDQHAFALASMMRAVELNREDAEAHFYCGLTYAKLDMIADAIQHFERAVSLNSEHADAFYNLGVAQMYLEQHDQAKESFQSALRIQKDHMLASHGLKQVMGSSE</sequence>
<dbReference type="InterPro" id="IPR013105">
    <property type="entry name" value="TPR_2"/>
</dbReference>
<dbReference type="InterPro" id="IPR019734">
    <property type="entry name" value="TPR_rpt"/>
</dbReference>
<evidence type="ECO:0000256" key="3">
    <source>
        <dbReference type="PROSITE-ProRule" id="PRU00339"/>
    </source>
</evidence>
<reference evidence="4 5" key="1">
    <citation type="submission" date="2021-01" db="EMBL/GenBank/DDBJ databases">
        <title>Genomic Encyclopedia of Type Strains, Phase IV (KMG-IV): sequencing the most valuable type-strain genomes for metagenomic binning, comparative biology and taxonomic classification.</title>
        <authorList>
            <person name="Goeker M."/>
        </authorList>
    </citation>
    <scope>NUCLEOTIDE SEQUENCE [LARGE SCALE GENOMIC DNA]</scope>
    <source>
        <strain evidence="4 5">DSM 25540</strain>
    </source>
</reference>
<evidence type="ECO:0000256" key="2">
    <source>
        <dbReference type="ARBA" id="ARBA00022803"/>
    </source>
</evidence>
<dbReference type="EMBL" id="JAFBEC010000008">
    <property type="protein sequence ID" value="MBM7633905.1"/>
    <property type="molecule type" value="Genomic_DNA"/>
</dbReference>
<proteinExistence type="predicted"/>
<dbReference type="InterPro" id="IPR051685">
    <property type="entry name" value="Ycf3/AcsC/BcsC/TPR_MFPF"/>
</dbReference>
<protein>
    <submittedName>
        <fullName evidence="4">Tetratricopeptide (TPR) repeat protein</fullName>
    </submittedName>
</protein>
<dbReference type="PROSITE" id="PS50005">
    <property type="entry name" value="TPR"/>
    <property type="match status" value="5"/>
</dbReference>
<dbReference type="RefSeq" id="WP_204698633.1">
    <property type="nucleotide sequence ID" value="NZ_JAFBEC010000008.1"/>
</dbReference>
<evidence type="ECO:0000256" key="1">
    <source>
        <dbReference type="ARBA" id="ARBA00022737"/>
    </source>
</evidence>
<organism evidence="4 5">
    <name type="scientific">Geomicrobium sediminis</name>
    <dbReference type="NCBI Taxonomy" id="1347788"/>
    <lineage>
        <taxon>Bacteria</taxon>
        <taxon>Bacillati</taxon>
        <taxon>Bacillota</taxon>
        <taxon>Bacilli</taxon>
        <taxon>Bacillales</taxon>
        <taxon>Geomicrobium</taxon>
    </lineage>
</organism>
<feature type="repeat" description="TPR" evidence="3">
    <location>
        <begin position="71"/>
        <end position="104"/>
    </location>
</feature>